<proteinExistence type="predicted"/>
<evidence type="ECO:0000313" key="2">
    <source>
        <dbReference type="EMBL" id="MDT0647600.1"/>
    </source>
</evidence>
<keyword evidence="3" id="KW-1185">Reference proteome</keyword>
<comment type="caution">
    <text evidence="2">The sequence shown here is derived from an EMBL/GenBank/DDBJ whole genome shotgun (WGS) entry which is preliminary data.</text>
</comment>
<organism evidence="2 3">
    <name type="scientific">Autumnicola lenta</name>
    <dbReference type="NCBI Taxonomy" id="3075593"/>
    <lineage>
        <taxon>Bacteria</taxon>
        <taxon>Pseudomonadati</taxon>
        <taxon>Bacteroidota</taxon>
        <taxon>Flavobacteriia</taxon>
        <taxon>Flavobacteriales</taxon>
        <taxon>Flavobacteriaceae</taxon>
        <taxon>Autumnicola</taxon>
    </lineage>
</organism>
<gene>
    <name evidence="2" type="ORF">RM545_12945</name>
</gene>
<evidence type="ECO:0000313" key="3">
    <source>
        <dbReference type="Proteomes" id="UP001245285"/>
    </source>
</evidence>
<reference evidence="2 3" key="1">
    <citation type="submission" date="2023-09" db="EMBL/GenBank/DDBJ databases">
        <authorList>
            <person name="Rey-Velasco X."/>
        </authorList>
    </citation>
    <scope>NUCLEOTIDE SEQUENCE [LARGE SCALE GENOMIC DNA]</scope>
    <source>
        <strain evidence="2 3">F260</strain>
    </source>
</reference>
<feature type="compositionally biased region" description="Basic and acidic residues" evidence="1">
    <location>
        <begin position="1"/>
        <end position="53"/>
    </location>
</feature>
<dbReference type="EMBL" id="JAVRHO010000019">
    <property type="protein sequence ID" value="MDT0647600.1"/>
    <property type="molecule type" value="Genomic_DNA"/>
</dbReference>
<feature type="compositionally biased region" description="Polar residues" evidence="1">
    <location>
        <begin position="66"/>
        <end position="86"/>
    </location>
</feature>
<feature type="compositionally biased region" description="Basic and acidic residues" evidence="1">
    <location>
        <begin position="89"/>
        <end position="109"/>
    </location>
</feature>
<protein>
    <submittedName>
        <fullName evidence="2">Uncharacterized protein</fullName>
    </submittedName>
</protein>
<feature type="region of interest" description="Disordered" evidence="1">
    <location>
        <begin position="1"/>
        <end position="109"/>
    </location>
</feature>
<evidence type="ECO:0000256" key="1">
    <source>
        <dbReference type="SAM" id="MobiDB-lite"/>
    </source>
</evidence>
<sequence>MSKANEDLKREPKEKKEDLPYNPDVTKEDKQALNEKGHSMNKGQDKALDRENPVDFTAKNLDIPASNDSLPDSAKNPNPDEQNFQFNERGARPDRDKAKDHPDSETDKP</sequence>
<name>A0ABU3CMM2_9FLAO</name>
<dbReference type="Proteomes" id="UP001245285">
    <property type="component" value="Unassembled WGS sequence"/>
</dbReference>
<accession>A0ABU3CMM2</accession>
<dbReference type="RefSeq" id="WP_311495705.1">
    <property type="nucleotide sequence ID" value="NZ_JAVRHO010000019.1"/>
</dbReference>